<comment type="cofactor">
    <cofactor evidence="2">
        <name>Mg(2+)</name>
        <dbReference type="ChEBI" id="CHEBI:18420"/>
    </cofactor>
</comment>
<protein>
    <recommendedName>
        <fullName evidence="10">Endonuclease/exonuclease/phosphatase domain-containing protein</fullName>
    </recommendedName>
</protein>
<comment type="cofactor">
    <cofactor evidence="1">
        <name>Mn(2+)</name>
        <dbReference type="ChEBI" id="CHEBI:29035"/>
    </cofactor>
</comment>
<organism evidence="11 12">
    <name type="scientific">Aureicoccus marinus</name>
    <dbReference type="NCBI Taxonomy" id="754435"/>
    <lineage>
        <taxon>Bacteria</taxon>
        <taxon>Pseudomonadati</taxon>
        <taxon>Bacteroidota</taxon>
        <taxon>Flavobacteriia</taxon>
        <taxon>Flavobacteriales</taxon>
        <taxon>Flavobacteriaceae</taxon>
        <taxon>Aureicoccus</taxon>
    </lineage>
</organism>
<evidence type="ECO:0000256" key="1">
    <source>
        <dbReference type="ARBA" id="ARBA00001936"/>
    </source>
</evidence>
<evidence type="ECO:0000256" key="6">
    <source>
        <dbReference type="ARBA" id="ARBA00022801"/>
    </source>
</evidence>
<feature type="transmembrane region" description="Helical" evidence="9">
    <location>
        <begin position="66"/>
        <end position="85"/>
    </location>
</feature>
<feature type="transmembrane region" description="Helical" evidence="9">
    <location>
        <begin position="38"/>
        <end position="59"/>
    </location>
</feature>
<keyword evidence="9" id="KW-0472">Membrane</keyword>
<evidence type="ECO:0000259" key="10">
    <source>
        <dbReference type="Pfam" id="PF03372"/>
    </source>
</evidence>
<keyword evidence="8" id="KW-0234">DNA repair</keyword>
<dbReference type="Proteomes" id="UP000239366">
    <property type="component" value="Unassembled WGS sequence"/>
</dbReference>
<evidence type="ECO:0000256" key="2">
    <source>
        <dbReference type="ARBA" id="ARBA00001946"/>
    </source>
</evidence>
<dbReference type="Gene3D" id="3.60.10.10">
    <property type="entry name" value="Endonuclease/exonuclease/phosphatase"/>
    <property type="match status" value="1"/>
</dbReference>
<keyword evidence="5" id="KW-0227">DNA damage</keyword>
<accession>A0A2S7T532</accession>
<dbReference type="GO" id="GO:0004518">
    <property type="term" value="F:nuclease activity"/>
    <property type="evidence" value="ECO:0007669"/>
    <property type="project" value="UniProtKB-KW"/>
</dbReference>
<keyword evidence="9" id="KW-0812">Transmembrane</keyword>
<keyword evidence="12" id="KW-1185">Reference proteome</keyword>
<dbReference type="PANTHER" id="PTHR15822">
    <property type="entry name" value="TRAF AND TNF RECEPTOR-ASSOCIATED PROTEIN"/>
    <property type="match status" value="1"/>
</dbReference>
<keyword evidence="4" id="KW-0479">Metal-binding</keyword>
<comment type="caution">
    <text evidence="11">The sequence shown here is derived from an EMBL/GenBank/DDBJ whole genome shotgun (WGS) entry which is preliminary data.</text>
</comment>
<dbReference type="Pfam" id="PF03372">
    <property type="entry name" value="Exo_endo_phos"/>
    <property type="match status" value="1"/>
</dbReference>
<sequence>MNTTRRYRFSAGITILFGLLCLASYSVSFWPYQSHPGVALLGLFVPLLMVVNCLLYLYWLIRKKKILSFPLLVLIIGYFTVGSVYQLHGTSEEVEDSFSLLSFNVRNFNKNGEIPEEGVDSLIIDFIREEDPDILCLQECLYSMKRSDVLPQYPHSFIDFIYSWEPQPIHVIQAVYSKYPLLNVQSIDFPDSANKAIAMDVVKGQDTLRLFNIHLQSFAIIPQVEKLKEEDSDRLIQRMGKVLIKQQEQAALLQAEIEKSPYPVMVVGDFNNNQFSYAYRQIKGDLQDTYRQAGKGFGQTYNLWGFPMRIDFILTDPSIKTLSHSTYDQKMSDHFPIRAELLYQPSARGKTRGNSLH</sequence>
<keyword evidence="3" id="KW-0540">Nuclease</keyword>
<dbReference type="PANTHER" id="PTHR15822:SF4">
    <property type="entry name" value="TYROSYL-DNA PHOSPHODIESTERASE 2"/>
    <property type="match status" value="1"/>
</dbReference>
<evidence type="ECO:0000256" key="4">
    <source>
        <dbReference type="ARBA" id="ARBA00022723"/>
    </source>
</evidence>
<dbReference type="InterPro" id="IPR005135">
    <property type="entry name" value="Endo/exonuclease/phosphatase"/>
</dbReference>
<reference evidence="12" key="1">
    <citation type="submission" date="2016-11" db="EMBL/GenBank/DDBJ databases">
        <title>Trade-off between light-utilization and light-protection in marine flavobacteria.</title>
        <authorList>
            <person name="Kumagai Y."/>
            <person name="Yoshizawa S."/>
            <person name="Kogure K."/>
        </authorList>
    </citation>
    <scope>NUCLEOTIDE SEQUENCE [LARGE SCALE GENOMIC DNA]</scope>
    <source>
        <strain evidence="12">SG-18</strain>
    </source>
</reference>
<dbReference type="EMBL" id="MQVX01000001">
    <property type="protein sequence ID" value="PQJ14708.1"/>
    <property type="molecule type" value="Genomic_DNA"/>
</dbReference>
<evidence type="ECO:0000256" key="9">
    <source>
        <dbReference type="SAM" id="Phobius"/>
    </source>
</evidence>
<feature type="transmembrane region" description="Helical" evidence="9">
    <location>
        <begin position="12"/>
        <end position="32"/>
    </location>
</feature>
<evidence type="ECO:0000313" key="12">
    <source>
        <dbReference type="Proteomes" id="UP000239366"/>
    </source>
</evidence>
<proteinExistence type="predicted"/>
<evidence type="ECO:0000256" key="8">
    <source>
        <dbReference type="ARBA" id="ARBA00023204"/>
    </source>
</evidence>
<dbReference type="GO" id="GO:0046872">
    <property type="term" value="F:metal ion binding"/>
    <property type="evidence" value="ECO:0007669"/>
    <property type="project" value="UniProtKB-KW"/>
</dbReference>
<dbReference type="OrthoDB" id="635146at2"/>
<feature type="domain" description="Endonuclease/exonuclease/phosphatase" evidence="10">
    <location>
        <begin position="101"/>
        <end position="334"/>
    </location>
</feature>
<dbReference type="CDD" id="cd09084">
    <property type="entry name" value="EEP-2"/>
    <property type="match status" value="1"/>
</dbReference>
<evidence type="ECO:0000256" key="5">
    <source>
        <dbReference type="ARBA" id="ARBA00022763"/>
    </source>
</evidence>
<dbReference type="InterPro" id="IPR036691">
    <property type="entry name" value="Endo/exonu/phosph_ase_sf"/>
</dbReference>
<evidence type="ECO:0000256" key="7">
    <source>
        <dbReference type="ARBA" id="ARBA00022842"/>
    </source>
</evidence>
<dbReference type="InterPro" id="IPR051547">
    <property type="entry name" value="TDP2-like"/>
</dbReference>
<gene>
    <name evidence="11" type="ORF">BST99_02185</name>
</gene>
<dbReference type="RefSeq" id="WP_146106178.1">
    <property type="nucleotide sequence ID" value="NZ_MQVX01000001.1"/>
</dbReference>
<dbReference type="AlphaFoldDB" id="A0A2S7T532"/>
<keyword evidence="9" id="KW-1133">Transmembrane helix</keyword>
<keyword evidence="6" id="KW-0378">Hydrolase</keyword>
<keyword evidence="7" id="KW-0460">Magnesium</keyword>
<evidence type="ECO:0000256" key="3">
    <source>
        <dbReference type="ARBA" id="ARBA00022722"/>
    </source>
</evidence>
<dbReference type="GO" id="GO:0016787">
    <property type="term" value="F:hydrolase activity"/>
    <property type="evidence" value="ECO:0007669"/>
    <property type="project" value="UniProtKB-KW"/>
</dbReference>
<dbReference type="GO" id="GO:0006281">
    <property type="term" value="P:DNA repair"/>
    <property type="evidence" value="ECO:0007669"/>
    <property type="project" value="UniProtKB-KW"/>
</dbReference>
<dbReference type="SUPFAM" id="SSF56219">
    <property type="entry name" value="DNase I-like"/>
    <property type="match status" value="1"/>
</dbReference>
<evidence type="ECO:0000313" key="11">
    <source>
        <dbReference type="EMBL" id="PQJ14708.1"/>
    </source>
</evidence>
<name>A0A2S7T532_9FLAO</name>